<dbReference type="SUPFAM" id="SSF53850">
    <property type="entry name" value="Periplasmic binding protein-like II"/>
    <property type="match status" value="1"/>
</dbReference>
<evidence type="ECO:0000313" key="2">
    <source>
        <dbReference type="EMBL" id="VDR27385.1"/>
    </source>
</evidence>
<proteinExistence type="predicted"/>
<dbReference type="Proteomes" id="UP000274346">
    <property type="component" value="Chromosome"/>
</dbReference>
<evidence type="ECO:0000313" key="3">
    <source>
        <dbReference type="Proteomes" id="UP000274346"/>
    </source>
</evidence>
<dbReference type="InterPro" id="IPR005119">
    <property type="entry name" value="LysR_subst-bd"/>
</dbReference>
<keyword evidence="2" id="KW-0238">DNA-binding</keyword>
<dbReference type="KEGG" id="rtg:NCTC13098_03754"/>
<feature type="domain" description="LysR substrate-binding" evidence="1">
    <location>
        <begin position="3"/>
        <end position="68"/>
    </location>
</feature>
<gene>
    <name evidence="2" type="ORF">NCTC13098_03754</name>
</gene>
<organism evidence="2 3">
    <name type="scientific">Raoultella terrigena</name>
    <name type="common">Klebsiella terrigena</name>
    <dbReference type="NCBI Taxonomy" id="577"/>
    <lineage>
        <taxon>Bacteria</taxon>
        <taxon>Pseudomonadati</taxon>
        <taxon>Pseudomonadota</taxon>
        <taxon>Gammaproteobacteria</taxon>
        <taxon>Enterobacterales</taxon>
        <taxon>Enterobacteriaceae</taxon>
        <taxon>Klebsiella/Raoultella group</taxon>
        <taxon>Raoultella</taxon>
    </lineage>
</organism>
<dbReference type="AlphaFoldDB" id="A0A3P8KEP0"/>
<name>A0A3P8KEP0_RAOTE</name>
<dbReference type="Gene3D" id="3.40.190.10">
    <property type="entry name" value="Periplasmic binding protein-like II"/>
    <property type="match status" value="1"/>
</dbReference>
<evidence type="ECO:0000259" key="1">
    <source>
        <dbReference type="Pfam" id="PF03466"/>
    </source>
</evidence>
<protein>
    <submittedName>
        <fullName evidence="2">DNA-binding transcriptional activator GcvA</fullName>
    </submittedName>
</protein>
<dbReference type="GO" id="GO:0003677">
    <property type="term" value="F:DNA binding"/>
    <property type="evidence" value="ECO:0007669"/>
    <property type="project" value="UniProtKB-KW"/>
</dbReference>
<reference evidence="2 3" key="1">
    <citation type="submission" date="2018-12" db="EMBL/GenBank/DDBJ databases">
        <authorList>
            <consortium name="Pathogen Informatics"/>
        </authorList>
    </citation>
    <scope>NUCLEOTIDE SEQUENCE [LARGE SCALE GENOMIC DNA]</scope>
    <source>
        <strain evidence="2 3">NCTC13098</strain>
    </source>
</reference>
<dbReference type="EMBL" id="LR131271">
    <property type="protein sequence ID" value="VDR27385.1"/>
    <property type="molecule type" value="Genomic_DNA"/>
</dbReference>
<dbReference type="Pfam" id="PF03466">
    <property type="entry name" value="LysR_substrate"/>
    <property type="match status" value="1"/>
</dbReference>
<sequence length="76" mass="8140">MKMAISAVQAGLGVALLPQVYVENELSSGALVAPWPVSARLNKNFCLVKPVETGINESALEDFERWLLAEISGEPA</sequence>
<accession>A0A3P8KEP0</accession>